<reference evidence="2" key="3">
    <citation type="journal article" date="2017" name="Nature">
        <title>Genome sequence of the progenitor of the wheat D genome Aegilops tauschii.</title>
        <authorList>
            <person name="Luo M.C."/>
            <person name="Gu Y.Q."/>
            <person name="Puiu D."/>
            <person name="Wang H."/>
            <person name="Twardziok S.O."/>
            <person name="Deal K.R."/>
            <person name="Huo N."/>
            <person name="Zhu T."/>
            <person name="Wang L."/>
            <person name="Wang Y."/>
            <person name="McGuire P.E."/>
            <person name="Liu S."/>
            <person name="Long H."/>
            <person name="Ramasamy R.K."/>
            <person name="Rodriguez J.C."/>
            <person name="Van S.L."/>
            <person name="Yuan L."/>
            <person name="Wang Z."/>
            <person name="Xia Z."/>
            <person name="Xiao L."/>
            <person name="Anderson O.D."/>
            <person name="Ouyang S."/>
            <person name="Liang Y."/>
            <person name="Zimin A.V."/>
            <person name="Pertea G."/>
            <person name="Qi P."/>
            <person name="Bennetzen J.L."/>
            <person name="Dai X."/>
            <person name="Dawson M.W."/>
            <person name="Muller H.G."/>
            <person name="Kugler K."/>
            <person name="Rivarola-Duarte L."/>
            <person name="Spannagl M."/>
            <person name="Mayer K.F.X."/>
            <person name="Lu F.H."/>
            <person name="Bevan M.W."/>
            <person name="Leroy P."/>
            <person name="Li P."/>
            <person name="You F.M."/>
            <person name="Sun Q."/>
            <person name="Liu Z."/>
            <person name="Lyons E."/>
            <person name="Wicker T."/>
            <person name="Salzberg S.L."/>
            <person name="Devos K.M."/>
            <person name="Dvorak J."/>
        </authorList>
    </citation>
    <scope>NUCLEOTIDE SEQUENCE [LARGE SCALE GENOMIC DNA]</scope>
    <source>
        <strain evidence="2">cv. AL8/78</strain>
    </source>
</reference>
<dbReference type="EnsemblPlants" id="AET4Gv20651000.5">
    <property type="protein sequence ID" value="AET4Gv20651000.5"/>
    <property type="gene ID" value="AET4Gv20651000"/>
</dbReference>
<reference evidence="3" key="1">
    <citation type="journal article" date="2014" name="Science">
        <title>Ancient hybridizations among the ancestral genomes of bread wheat.</title>
        <authorList>
            <consortium name="International Wheat Genome Sequencing Consortium,"/>
            <person name="Marcussen T."/>
            <person name="Sandve S.R."/>
            <person name="Heier L."/>
            <person name="Spannagl M."/>
            <person name="Pfeifer M."/>
            <person name="Jakobsen K.S."/>
            <person name="Wulff B.B."/>
            <person name="Steuernagel B."/>
            <person name="Mayer K.F."/>
            <person name="Olsen O.A."/>
        </authorList>
    </citation>
    <scope>NUCLEOTIDE SEQUENCE [LARGE SCALE GENOMIC DNA]</scope>
    <source>
        <strain evidence="3">cv. AL8/78</strain>
    </source>
</reference>
<reference evidence="2" key="4">
    <citation type="submission" date="2019-03" db="UniProtKB">
        <authorList>
            <consortium name="EnsemblPlants"/>
        </authorList>
    </citation>
    <scope>IDENTIFICATION</scope>
</reference>
<evidence type="ECO:0000256" key="1">
    <source>
        <dbReference type="SAM" id="MobiDB-lite"/>
    </source>
</evidence>
<reference evidence="2" key="5">
    <citation type="journal article" date="2021" name="G3 (Bethesda)">
        <title>Aegilops tauschii genome assembly Aet v5.0 features greater sequence contiguity and improved annotation.</title>
        <authorList>
            <person name="Wang L."/>
            <person name="Zhu T."/>
            <person name="Rodriguez J.C."/>
            <person name="Deal K.R."/>
            <person name="Dubcovsky J."/>
            <person name="McGuire P.E."/>
            <person name="Lux T."/>
            <person name="Spannagl M."/>
            <person name="Mayer K.F.X."/>
            <person name="Baldrich P."/>
            <person name="Meyers B.C."/>
            <person name="Huo N."/>
            <person name="Gu Y.Q."/>
            <person name="Zhou H."/>
            <person name="Devos K.M."/>
            <person name="Bennetzen J.L."/>
            <person name="Unver T."/>
            <person name="Budak H."/>
            <person name="Gulick P.J."/>
            <person name="Galiba G."/>
            <person name="Kalapos B."/>
            <person name="Nelson D.R."/>
            <person name="Li P."/>
            <person name="You F.M."/>
            <person name="Luo M.C."/>
            <person name="Dvorak J."/>
        </authorList>
    </citation>
    <scope>NUCLEOTIDE SEQUENCE [LARGE SCALE GENOMIC DNA]</scope>
    <source>
        <strain evidence="2">cv. AL8/78</strain>
    </source>
</reference>
<feature type="compositionally biased region" description="Pro residues" evidence="1">
    <location>
        <begin position="66"/>
        <end position="96"/>
    </location>
</feature>
<protein>
    <submittedName>
        <fullName evidence="2">Uncharacterized protein</fullName>
    </submittedName>
</protein>
<feature type="compositionally biased region" description="Pro residues" evidence="1">
    <location>
        <begin position="117"/>
        <end position="135"/>
    </location>
</feature>
<name>A0A453IRF0_AEGTS</name>
<sequence length="284" mass="30446">RRRPFPIQSSVSPPSSPLNQGRRRSSPLPAPQPFLPPTADVAVLLTHRPPRPSLPSPSLPTLRPLCPLPRSPRPIDTTPPPRTPYCPPWPPPPPRSGSPHQPTTPPWGRVRGCCPSTPSPSAPAAPQSPPSPPPPRSRRRHRATATTPMGPPACPCLSPVPSPAVAAVGRAVEEVCSALNKHADVVAELFGRVSTELCGGFGPAVDSFVGFFHAVVWKAADERGPSRSRPPRAADERGPSRSRPPRHWCPIIECTDATTTRRSWSCVSSSTPWRSSISPMLTQS</sequence>
<dbReference type="Gramene" id="AET4Gv20651000.5">
    <property type="protein sequence ID" value="AET4Gv20651000.5"/>
    <property type="gene ID" value="AET4Gv20651000"/>
</dbReference>
<dbReference type="STRING" id="200361.A0A453IRF0"/>
<organism evidence="2 3">
    <name type="scientific">Aegilops tauschii subsp. strangulata</name>
    <name type="common">Goatgrass</name>
    <dbReference type="NCBI Taxonomy" id="200361"/>
    <lineage>
        <taxon>Eukaryota</taxon>
        <taxon>Viridiplantae</taxon>
        <taxon>Streptophyta</taxon>
        <taxon>Embryophyta</taxon>
        <taxon>Tracheophyta</taxon>
        <taxon>Spermatophyta</taxon>
        <taxon>Magnoliopsida</taxon>
        <taxon>Liliopsida</taxon>
        <taxon>Poales</taxon>
        <taxon>Poaceae</taxon>
        <taxon>BOP clade</taxon>
        <taxon>Pooideae</taxon>
        <taxon>Triticodae</taxon>
        <taxon>Triticeae</taxon>
        <taxon>Triticinae</taxon>
        <taxon>Aegilops</taxon>
    </lineage>
</organism>
<dbReference type="PRINTS" id="PR01217">
    <property type="entry name" value="PRICHEXTENSN"/>
</dbReference>
<accession>A0A453IRF0</accession>
<evidence type="ECO:0000313" key="2">
    <source>
        <dbReference type="EnsemblPlants" id="AET4Gv20651000.5"/>
    </source>
</evidence>
<evidence type="ECO:0000313" key="3">
    <source>
        <dbReference type="Proteomes" id="UP000015105"/>
    </source>
</evidence>
<proteinExistence type="predicted"/>
<dbReference type="AlphaFoldDB" id="A0A453IRF0"/>
<keyword evidence="3" id="KW-1185">Reference proteome</keyword>
<feature type="region of interest" description="Disordered" evidence="1">
    <location>
        <begin position="1"/>
        <end position="150"/>
    </location>
</feature>
<feature type="region of interest" description="Disordered" evidence="1">
    <location>
        <begin position="221"/>
        <end position="247"/>
    </location>
</feature>
<reference evidence="3" key="2">
    <citation type="journal article" date="2017" name="Nat. Plants">
        <title>The Aegilops tauschii genome reveals multiple impacts of transposons.</title>
        <authorList>
            <person name="Zhao G."/>
            <person name="Zou C."/>
            <person name="Li K."/>
            <person name="Wang K."/>
            <person name="Li T."/>
            <person name="Gao L."/>
            <person name="Zhang X."/>
            <person name="Wang H."/>
            <person name="Yang Z."/>
            <person name="Liu X."/>
            <person name="Jiang W."/>
            <person name="Mao L."/>
            <person name="Kong X."/>
            <person name="Jiao Y."/>
            <person name="Jia J."/>
        </authorList>
    </citation>
    <scope>NUCLEOTIDE SEQUENCE [LARGE SCALE GENOMIC DNA]</scope>
    <source>
        <strain evidence="3">cv. AL8/78</strain>
    </source>
</reference>
<dbReference type="Proteomes" id="UP000015105">
    <property type="component" value="Chromosome 4D"/>
</dbReference>
<feature type="compositionally biased region" description="Low complexity" evidence="1">
    <location>
        <begin position="1"/>
        <end position="13"/>
    </location>
</feature>